<evidence type="ECO:0000256" key="7">
    <source>
        <dbReference type="ARBA" id="ARBA00024686"/>
    </source>
</evidence>
<dbReference type="OrthoDB" id="286301at2759"/>
<evidence type="ECO:0000256" key="6">
    <source>
        <dbReference type="ARBA" id="ARBA00023136"/>
    </source>
</evidence>
<dbReference type="PANTHER" id="PTHR32077:SF65">
    <property type="entry name" value="FASCICLIN-LIKE ARABINOGALACTAN PROTEIN 11"/>
    <property type="match status" value="1"/>
</dbReference>
<organism evidence="10 11">
    <name type="scientific">Nyssa sinensis</name>
    <dbReference type="NCBI Taxonomy" id="561372"/>
    <lineage>
        <taxon>Eukaryota</taxon>
        <taxon>Viridiplantae</taxon>
        <taxon>Streptophyta</taxon>
        <taxon>Embryophyta</taxon>
        <taxon>Tracheophyta</taxon>
        <taxon>Spermatophyta</taxon>
        <taxon>Magnoliopsida</taxon>
        <taxon>eudicotyledons</taxon>
        <taxon>Gunneridae</taxon>
        <taxon>Pentapetalae</taxon>
        <taxon>asterids</taxon>
        <taxon>Cornales</taxon>
        <taxon>Nyssaceae</taxon>
        <taxon>Nyssa</taxon>
    </lineage>
</organism>
<keyword evidence="4" id="KW-0325">Glycoprotein</keyword>
<dbReference type="InterPro" id="IPR000782">
    <property type="entry name" value="FAS1_domain"/>
</dbReference>
<comment type="subcellular location">
    <subcellularLocation>
        <location evidence="1">Cell membrane</location>
        <topology evidence="1">Lipid-anchor</topology>
        <topology evidence="1">GPI-anchor</topology>
    </subcellularLocation>
</comment>
<keyword evidence="6" id="KW-0472">Membrane</keyword>
<evidence type="ECO:0000256" key="3">
    <source>
        <dbReference type="ARBA" id="ARBA00022475"/>
    </source>
</evidence>
<evidence type="ECO:0000313" key="10">
    <source>
        <dbReference type="EMBL" id="KAA8544025.1"/>
    </source>
</evidence>
<dbReference type="GO" id="GO:0005886">
    <property type="term" value="C:plasma membrane"/>
    <property type="evidence" value="ECO:0007669"/>
    <property type="project" value="UniProtKB-SubCell"/>
</dbReference>
<name>A0A5J5BLM5_9ASTE</name>
<dbReference type="Pfam" id="PF02469">
    <property type="entry name" value="Fasciclin"/>
    <property type="match status" value="1"/>
</dbReference>
<dbReference type="GO" id="GO:0098552">
    <property type="term" value="C:side of membrane"/>
    <property type="evidence" value="ECO:0007669"/>
    <property type="project" value="UniProtKB-KW"/>
</dbReference>
<dbReference type="InterPro" id="IPR036378">
    <property type="entry name" value="FAS1_dom_sf"/>
</dbReference>
<dbReference type="EMBL" id="CM018034">
    <property type="protein sequence ID" value="KAA8544025.1"/>
    <property type="molecule type" value="Genomic_DNA"/>
</dbReference>
<dbReference type="PANTHER" id="PTHR32077">
    <property type="entry name" value="FASCICLIN-LIKE ARABINOGALACTAN PROTEIN"/>
    <property type="match status" value="1"/>
</dbReference>
<evidence type="ECO:0000256" key="5">
    <source>
        <dbReference type="ARBA" id="ARBA00022729"/>
    </source>
</evidence>
<dbReference type="Proteomes" id="UP000325577">
    <property type="component" value="Linkage Group LG11"/>
</dbReference>
<reference evidence="10 11" key="1">
    <citation type="submission" date="2019-09" db="EMBL/GenBank/DDBJ databases">
        <title>A chromosome-level genome assembly of the Chinese tupelo Nyssa sinensis.</title>
        <authorList>
            <person name="Yang X."/>
            <person name="Kang M."/>
            <person name="Yang Y."/>
            <person name="Xiong H."/>
            <person name="Wang M."/>
            <person name="Zhang Z."/>
            <person name="Wang Z."/>
            <person name="Wu H."/>
            <person name="Ma T."/>
            <person name="Liu J."/>
            <person name="Xi Z."/>
        </authorList>
    </citation>
    <scope>NUCLEOTIDE SEQUENCE [LARGE SCALE GENOMIC DNA]</scope>
    <source>
        <strain evidence="10">J267</strain>
        <tissue evidence="10">Leaf</tissue>
    </source>
</reference>
<dbReference type="Gene3D" id="2.30.180.10">
    <property type="entry name" value="FAS1 domain"/>
    <property type="match status" value="1"/>
</dbReference>
<feature type="region of interest" description="Disordered" evidence="8">
    <location>
        <begin position="72"/>
        <end position="115"/>
    </location>
</feature>
<evidence type="ECO:0000259" key="9">
    <source>
        <dbReference type="PROSITE" id="PS50213"/>
    </source>
</evidence>
<keyword evidence="11" id="KW-1185">Reference proteome</keyword>
<feature type="compositionally biased region" description="Polar residues" evidence="8">
    <location>
        <begin position="72"/>
        <end position="82"/>
    </location>
</feature>
<proteinExistence type="inferred from homology"/>
<evidence type="ECO:0000313" key="11">
    <source>
        <dbReference type="Proteomes" id="UP000325577"/>
    </source>
</evidence>
<keyword evidence="5" id="KW-0732">Signal</keyword>
<evidence type="ECO:0000256" key="1">
    <source>
        <dbReference type="ARBA" id="ARBA00004609"/>
    </source>
</evidence>
<comment type="similarity">
    <text evidence="2">Belongs to the fasciclin-like AGP family.</text>
</comment>
<evidence type="ECO:0000256" key="2">
    <source>
        <dbReference type="ARBA" id="ARBA00007843"/>
    </source>
</evidence>
<feature type="domain" description="FAS1" evidence="9">
    <location>
        <begin position="1"/>
        <end position="115"/>
    </location>
</feature>
<keyword evidence="3" id="KW-1003">Cell membrane</keyword>
<dbReference type="GO" id="GO:0009834">
    <property type="term" value="P:plant-type secondary cell wall biogenesis"/>
    <property type="evidence" value="ECO:0007669"/>
    <property type="project" value="TreeGrafter"/>
</dbReference>
<accession>A0A5J5BLM5</accession>
<keyword evidence="4" id="KW-0336">GPI-anchor</keyword>
<dbReference type="PROSITE" id="PS50213">
    <property type="entry name" value="FAS1"/>
    <property type="match status" value="1"/>
</dbReference>
<sequence>MRLLRTTQVADRIEIQLSNSNQGLTVFAPPDNAFSTLQAGTLNSLTDQEKAELVQFHTIPSFLSTSSFQTVSNPVTTQAGNSQPGGQGASSFEDFCSSVTGGGTSTAEKEEVSGG</sequence>
<protein>
    <recommendedName>
        <fullName evidence="9">FAS1 domain-containing protein</fullName>
    </recommendedName>
</protein>
<evidence type="ECO:0000256" key="4">
    <source>
        <dbReference type="ARBA" id="ARBA00022622"/>
    </source>
</evidence>
<gene>
    <name evidence="10" type="ORF">F0562_021798</name>
</gene>
<evidence type="ECO:0000256" key="8">
    <source>
        <dbReference type="SAM" id="MobiDB-lite"/>
    </source>
</evidence>
<dbReference type="InterPro" id="IPR045003">
    <property type="entry name" value="FLA_A"/>
</dbReference>
<keyword evidence="4" id="KW-0449">Lipoprotein</keyword>
<comment type="function">
    <text evidence="7">May be a cell surface adhesion protein.</text>
</comment>
<dbReference type="SUPFAM" id="SSF82153">
    <property type="entry name" value="FAS1 domain"/>
    <property type="match status" value="1"/>
</dbReference>
<dbReference type="AlphaFoldDB" id="A0A5J5BLM5"/>